<dbReference type="InterPro" id="IPR014710">
    <property type="entry name" value="RmlC-like_jellyroll"/>
</dbReference>
<name>A0AAD3D8I9_9STRA</name>
<dbReference type="Gene3D" id="2.60.120.10">
    <property type="entry name" value="Jelly Rolls"/>
    <property type="match status" value="1"/>
</dbReference>
<dbReference type="InterPro" id="IPR041667">
    <property type="entry name" value="Cupin_8"/>
</dbReference>
<dbReference type="PANTHER" id="PTHR12461">
    <property type="entry name" value="HYPOXIA-INDUCIBLE FACTOR 1 ALPHA INHIBITOR-RELATED"/>
    <property type="match status" value="1"/>
</dbReference>
<gene>
    <name evidence="2" type="ORF">CTEN210_16353</name>
</gene>
<comment type="caution">
    <text evidence="2">The sequence shown here is derived from an EMBL/GenBank/DDBJ whole genome shotgun (WGS) entry which is preliminary data.</text>
</comment>
<evidence type="ECO:0000259" key="1">
    <source>
        <dbReference type="PROSITE" id="PS51184"/>
    </source>
</evidence>
<reference evidence="2 3" key="1">
    <citation type="journal article" date="2021" name="Sci. Rep.">
        <title>The genome of the diatom Chaetoceros tenuissimus carries an ancient integrated fragment of an extant virus.</title>
        <authorList>
            <person name="Hongo Y."/>
            <person name="Kimura K."/>
            <person name="Takaki Y."/>
            <person name="Yoshida Y."/>
            <person name="Baba S."/>
            <person name="Kobayashi G."/>
            <person name="Nagasaki K."/>
            <person name="Hano T."/>
            <person name="Tomaru Y."/>
        </authorList>
    </citation>
    <scope>NUCLEOTIDE SEQUENCE [LARGE SCALE GENOMIC DNA]</scope>
    <source>
        <strain evidence="2 3">NIES-3715</strain>
    </source>
</reference>
<evidence type="ECO:0000313" key="3">
    <source>
        <dbReference type="Proteomes" id="UP001054902"/>
    </source>
</evidence>
<dbReference type="PANTHER" id="PTHR12461:SF105">
    <property type="entry name" value="HYPOXIA-INDUCIBLE FACTOR 1-ALPHA INHIBITOR"/>
    <property type="match status" value="1"/>
</dbReference>
<sequence>MSLLKPRLLNLDIAKKWTKDARKWSPAHLLTGEKSPFPTSSELTVKRSSSRFFMYEEHGNMKLKDNDGPTETIQQSPKDFAKLLHDTSKQTYYYWTSPIIDVAPSVLQEVKGYNRIHKNPQLLDPRGPSLWMGSSGSSTQAHYDVADNIIVQLYGTKRVRCYPPKAALDLYVYPDAHPRARKSQVNFDHPDLNLYPRFQNLSEPHIDVLLKAGDAMYIPAFWFHHLENGIASGTKLEKGMVDGPSVSMNMFALSNRMRVAQNIFIDSSRLFQNSSIDFDFAVTALGTLSKQLFLGLGTSYGKSFIRTHLLDTRYTPINSCDAVDMNRKKRTLTLSEEEIISNCVSTILPQLSSLEEEGSDGVLDLVLCHLFELWAVELVGASSVQQVWETVLLEDSE</sequence>
<proteinExistence type="predicted"/>
<keyword evidence="3" id="KW-1185">Reference proteome</keyword>
<dbReference type="SUPFAM" id="SSF51197">
    <property type="entry name" value="Clavaminate synthase-like"/>
    <property type="match status" value="1"/>
</dbReference>
<dbReference type="PROSITE" id="PS51184">
    <property type="entry name" value="JMJC"/>
    <property type="match status" value="1"/>
</dbReference>
<feature type="domain" description="JmjC" evidence="1">
    <location>
        <begin position="86"/>
        <end position="257"/>
    </location>
</feature>
<protein>
    <recommendedName>
        <fullName evidence="1">JmjC domain-containing protein</fullName>
    </recommendedName>
</protein>
<dbReference type="EMBL" id="BLLK01000069">
    <property type="protein sequence ID" value="GFH59877.1"/>
    <property type="molecule type" value="Genomic_DNA"/>
</dbReference>
<evidence type="ECO:0000313" key="2">
    <source>
        <dbReference type="EMBL" id="GFH59877.1"/>
    </source>
</evidence>
<dbReference type="AlphaFoldDB" id="A0AAD3D8I9"/>
<dbReference type="Proteomes" id="UP001054902">
    <property type="component" value="Unassembled WGS sequence"/>
</dbReference>
<dbReference type="Pfam" id="PF13621">
    <property type="entry name" value="Cupin_8"/>
    <property type="match status" value="1"/>
</dbReference>
<dbReference type="SMART" id="SM00558">
    <property type="entry name" value="JmjC"/>
    <property type="match status" value="1"/>
</dbReference>
<organism evidence="2 3">
    <name type="scientific">Chaetoceros tenuissimus</name>
    <dbReference type="NCBI Taxonomy" id="426638"/>
    <lineage>
        <taxon>Eukaryota</taxon>
        <taxon>Sar</taxon>
        <taxon>Stramenopiles</taxon>
        <taxon>Ochrophyta</taxon>
        <taxon>Bacillariophyta</taxon>
        <taxon>Coscinodiscophyceae</taxon>
        <taxon>Chaetocerotophycidae</taxon>
        <taxon>Chaetocerotales</taxon>
        <taxon>Chaetocerotaceae</taxon>
        <taxon>Chaetoceros</taxon>
    </lineage>
</organism>
<dbReference type="InterPro" id="IPR003347">
    <property type="entry name" value="JmjC_dom"/>
</dbReference>
<accession>A0AAD3D8I9</accession>